<evidence type="ECO:0000313" key="2">
    <source>
        <dbReference type="EMBL" id="TDD25401.1"/>
    </source>
</evidence>
<dbReference type="GO" id="GO:0004527">
    <property type="term" value="F:exonuclease activity"/>
    <property type="evidence" value="ECO:0007669"/>
    <property type="project" value="UniProtKB-KW"/>
</dbReference>
<keyword evidence="2" id="KW-0378">Hydrolase</keyword>
<dbReference type="GO" id="GO:0004519">
    <property type="term" value="F:endonuclease activity"/>
    <property type="evidence" value="ECO:0007669"/>
    <property type="project" value="UniProtKB-KW"/>
</dbReference>
<dbReference type="RefSeq" id="WP_132320459.1">
    <property type="nucleotide sequence ID" value="NZ_SMKR01000056.1"/>
</dbReference>
<protein>
    <submittedName>
        <fullName evidence="2">Endonuclease/exonuclease/phosphatase family protein</fullName>
    </submittedName>
</protein>
<dbReference type="InterPro" id="IPR005135">
    <property type="entry name" value="Endo/exonuclease/phosphatase"/>
</dbReference>
<evidence type="ECO:0000313" key="3">
    <source>
        <dbReference type="Proteomes" id="UP000295172"/>
    </source>
</evidence>
<feature type="domain" description="Endonuclease/exonuclease/phosphatase" evidence="1">
    <location>
        <begin position="4"/>
        <end position="245"/>
    </location>
</feature>
<comment type="caution">
    <text evidence="2">The sequence shown here is derived from an EMBL/GenBank/DDBJ whole genome shotgun (WGS) entry which is preliminary data.</text>
</comment>
<dbReference type="InterPro" id="IPR036691">
    <property type="entry name" value="Endo/exonu/phosph_ase_sf"/>
</dbReference>
<keyword evidence="3" id="KW-1185">Reference proteome</keyword>
<dbReference type="SUPFAM" id="SSF56219">
    <property type="entry name" value="DNase I-like"/>
    <property type="match status" value="1"/>
</dbReference>
<dbReference type="AlphaFoldDB" id="A0A4R4X4Y0"/>
<dbReference type="Gene3D" id="3.60.10.10">
    <property type="entry name" value="Endonuclease/exonuclease/phosphatase"/>
    <property type="match status" value="1"/>
</dbReference>
<keyword evidence="2" id="KW-0540">Nuclease</keyword>
<keyword evidence="2" id="KW-0269">Exonuclease</keyword>
<dbReference type="EMBL" id="SMKR01000056">
    <property type="protein sequence ID" value="TDD25401.1"/>
    <property type="molecule type" value="Genomic_DNA"/>
</dbReference>
<dbReference type="Proteomes" id="UP000295172">
    <property type="component" value="Unassembled WGS sequence"/>
</dbReference>
<organism evidence="2 3">
    <name type="scientific">Kribbella turkmenica</name>
    <dbReference type="NCBI Taxonomy" id="2530375"/>
    <lineage>
        <taxon>Bacteria</taxon>
        <taxon>Bacillati</taxon>
        <taxon>Actinomycetota</taxon>
        <taxon>Actinomycetes</taxon>
        <taxon>Propionibacteriales</taxon>
        <taxon>Kribbellaceae</taxon>
        <taxon>Kribbella</taxon>
    </lineage>
</organism>
<proteinExistence type="predicted"/>
<reference evidence="2 3" key="1">
    <citation type="submission" date="2019-02" db="EMBL/GenBank/DDBJ databases">
        <title>Draft genome sequences of novel Actinobacteria.</title>
        <authorList>
            <person name="Sahin N."/>
            <person name="Ay H."/>
            <person name="Saygin H."/>
        </authorList>
    </citation>
    <scope>NUCLEOTIDE SEQUENCE [LARGE SCALE GENOMIC DNA]</scope>
    <source>
        <strain evidence="2 3">16K104</strain>
    </source>
</reference>
<sequence length="257" mass="29079">MRLATLNVWGIRGDWEARLPLFQKGFRDLDADVLTLQETILTADVDQVTAMLGDGYHLAHSSERESDGQGITTASRWPIGEVLEFDLNVTDRTGDFACTALVTEVLAPFGRVWVANHFPDYQVDHERERCLQTVLLARHLEELPGHVVVAGDLDAEDSSDSLRFWTGRHMLDDLSVCYRSAWEAIRPDERLETYVEENPHFVDEEWPFRGIDHILVRCGPRGRPTLPILDCTRIFDQPGAVPSDHYGLVADLAEEGR</sequence>
<dbReference type="OrthoDB" id="9787701at2"/>
<dbReference type="Pfam" id="PF03372">
    <property type="entry name" value="Exo_endo_phos"/>
    <property type="match status" value="1"/>
</dbReference>
<accession>A0A4R4X4Y0</accession>
<evidence type="ECO:0000259" key="1">
    <source>
        <dbReference type="Pfam" id="PF03372"/>
    </source>
</evidence>
<keyword evidence="2" id="KW-0255">Endonuclease</keyword>
<gene>
    <name evidence="2" type="ORF">E1218_15015</name>
</gene>
<name>A0A4R4X4Y0_9ACTN</name>